<name>A0A146L7Y6_LYGHE</name>
<organism evidence="2">
    <name type="scientific">Lygus hesperus</name>
    <name type="common">Western plant bug</name>
    <dbReference type="NCBI Taxonomy" id="30085"/>
    <lineage>
        <taxon>Eukaryota</taxon>
        <taxon>Metazoa</taxon>
        <taxon>Ecdysozoa</taxon>
        <taxon>Arthropoda</taxon>
        <taxon>Hexapoda</taxon>
        <taxon>Insecta</taxon>
        <taxon>Pterygota</taxon>
        <taxon>Neoptera</taxon>
        <taxon>Paraneoptera</taxon>
        <taxon>Hemiptera</taxon>
        <taxon>Heteroptera</taxon>
        <taxon>Panheteroptera</taxon>
        <taxon>Cimicomorpha</taxon>
        <taxon>Miridae</taxon>
        <taxon>Mirini</taxon>
        <taxon>Lygus</taxon>
    </lineage>
</organism>
<protein>
    <submittedName>
        <fullName evidence="2">Uncharacterized protein</fullName>
    </submittedName>
</protein>
<reference evidence="2" key="1">
    <citation type="journal article" date="2016" name="Gigascience">
        <title>De novo construction of an expanded transcriptome assembly for the western tarnished plant bug, Lygus hesperus.</title>
        <authorList>
            <person name="Tassone E.E."/>
            <person name="Geib S.M."/>
            <person name="Hall B."/>
            <person name="Fabrick J.A."/>
            <person name="Brent C.S."/>
            <person name="Hull J.J."/>
        </authorList>
    </citation>
    <scope>NUCLEOTIDE SEQUENCE</scope>
</reference>
<feature type="region of interest" description="Disordered" evidence="1">
    <location>
        <begin position="1"/>
        <end position="20"/>
    </location>
</feature>
<dbReference type="EMBL" id="GDHC01014125">
    <property type="protein sequence ID" value="JAQ04504.1"/>
    <property type="molecule type" value="Transcribed_RNA"/>
</dbReference>
<proteinExistence type="predicted"/>
<dbReference type="AlphaFoldDB" id="A0A146L7Y6"/>
<feature type="compositionally biased region" description="Gly residues" evidence="1">
    <location>
        <begin position="7"/>
        <end position="20"/>
    </location>
</feature>
<evidence type="ECO:0000256" key="1">
    <source>
        <dbReference type="SAM" id="MobiDB-lite"/>
    </source>
</evidence>
<gene>
    <name evidence="2" type="ORF">g.16369</name>
</gene>
<accession>A0A146L7Y6</accession>
<sequence length="106" mass="11311">MNSSVCAGGGGVGSSHGGGGPRVHYKSIYDDTAVDGTVIDTVDQDAEEDTATFTHTDTCQHYNRNSHGEKLLSMVHCIRDLLLNRNCVEFGLISAGVFLSLGSLFY</sequence>
<evidence type="ECO:0000313" key="2">
    <source>
        <dbReference type="EMBL" id="JAQ04504.1"/>
    </source>
</evidence>